<evidence type="ECO:0000256" key="1">
    <source>
        <dbReference type="SAM" id="Phobius"/>
    </source>
</evidence>
<name>A0A381PWN9_9ZZZZ</name>
<accession>A0A381PWN9</accession>
<evidence type="ECO:0000313" key="2">
    <source>
        <dbReference type="EMBL" id="SUZ70339.1"/>
    </source>
</evidence>
<reference evidence="2" key="1">
    <citation type="submission" date="2018-05" db="EMBL/GenBank/DDBJ databases">
        <authorList>
            <person name="Lanie J.A."/>
            <person name="Ng W.-L."/>
            <person name="Kazmierczak K.M."/>
            <person name="Andrzejewski T.M."/>
            <person name="Davidsen T.M."/>
            <person name="Wayne K.J."/>
            <person name="Tettelin H."/>
            <person name="Glass J.I."/>
            <person name="Rusch D."/>
            <person name="Podicherti R."/>
            <person name="Tsui H.-C.T."/>
            <person name="Winkler M.E."/>
        </authorList>
    </citation>
    <scope>NUCLEOTIDE SEQUENCE</scope>
</reference>
<feature type="transmembrane region" description="Helical" evidence="1">
    <location>
        <begin position="380"/>
        <end position="404"/>
    </location>
</feature>
<protein>
    <recommendedName>
        <fullName evidence="3">DUF819 domain-containing protein</fullName>
    </recommendedName>
</protein>
<feature type="transmembrane region" description="Helical" evidence="1">
    <location>
        <begin position="298"/>
        <end position="319"/>
    </location>
</feature>
<dbReference type="AlphaFoldDB" id="A0A381PWN9"/>
<dbReference type="PANTHER" id="PTHR34289">
    <property type="entry name" value="PROTEIN, PUTATIVE (DUF819)-RELATED"/>
    <property type="match status" value="1"/>
</dbReference>
<dbReference type="InterPro" id="IPR008537">
    <property type="entry name" value="DUF819"/>
</dbReference>
<feature type="transmembrane region" description="Helical" evidence="1">
    <location>
        <begin position="95"/>
        <end position="117"/>
    </location>
</feature>
<feature type="transmembrane region" description="Helical" evidence="1">
    <location>
        <begin position="33"/>
        <end position="50"/>
    </location>
</feature>
<keyword evidence="1" id="KW-0472">Membrane</keyword>
<keyword evidence="1" id="KW-0812">Transmembrane</keyword>
<feature type="transmembrane region" description="Helical" evidence="1">
    <location>
        <begin position="325"/>
        <end position="346"/>
    </location>
</feature>
<sequence>MISNDAVVFGILMVVLGFVFYTSNLKSSFWKKFYTFFPVILLCYFIPSLLNTTGIVSPEKSNLYFVASRYLLPTSLVLLTLSVDLKEISKLGSKALIMFFTGTVGIIIGGPIAIIIVKNLFPNLVLINPEELARGMTTIAGSWIGGGANQTAMKEIFNVDGELFSKMVTVDVLVGNAWLAVLLIGVGKTVFIDKFLGADSSSVESVKEKIEKYNLSIARIPDLKELIYVLTIGFGITGISHLIADNIAPYLLNNFPSLEKYSLTSSFFWLIVMATTFGVILSFTRLRDLEGVGASKIGTIFIYILVATIGLQMNLFTVFDNPGLFLIGLIWISVHVILLFIVAILIKAPYFFVAVGSQANVGGAASAPVVAAAFHPSLAAVGVLLAVLGYAVGTYAAYLCGIIMQSIV</sequence>
<feature type="transmembrane region" description="Helical" evidence="1">
    <location>
        <begin position="351"/>
        <end position="374"/>
    </location>
</feature>
<dbReference type="PANTHER" id="PTHR34289:SF8">
    <property type="entry name" value="DUF819 DOMAIN-CONTAINING PROTEIN"/>
    <property type="match status" value="1"/>
</dbReference>
<dbReference type="PRINTS" id="PR00173">
    <property type="entry name" value="EDTRNSPORT"/>
</dbReference>
<evidence type="ECO:0008006" key="3">
    <source>
        <dbReference type="Google" id="ProtNLM"/>
    </source>
</evidence>
<organism evidence="2">
    <name type="scientific">marine metagenome</name>
    <dbReference type="NCBI Taxonomy" id="408172"/>
    <lineage>
        <taxon>unclassified sequences</taxon>
        <taxon>metagenomes</taxon>
        <taxon>ecological metagenomes</taxon>
    </lineage>
</organism>
<gene>
    <name evidence="2" type="ORF">METZ01_LOCUS23193</name>
</gene>
<dbReference type="EMBL" id="UINC01001088">
    <property type="protein sequence ID" value="SUZ70339.1"/>
    <property type="molecule type" value="Genomic_DNA"/>
</dbReference>
<feature type="transmembrane region" description="Helical" evidence="1">
    <location>
        <begin position="62"/>
        <end position="83"/>
    </location>
</feature>
<keyword evidence="1" id="KW-1133">Transmembrane helix</keyword>
<proteinExistence type="predicted"/>
<feature type="transmembrane region" description="Helical" evidence="1">
    <location>
        <begin position="267"/>
        <end position="286"/>
    </location>
</feature>
<feature type="transmembrane region" description="Helical" evidence="1">
    <location>
        <begin position="6"/>
        <end position="21"/>
    </location>
</feature>
<dbReference type="Pfam" id="PF05684">
    <property type="entry name" value="DUF819"/>
    <property type="match status" value="1"/>
</dbReference>
<feature type="transmembrane region" description="Helical" evidence="1">
    <location>
        <begin position="226"/>
        <end position="247"/>
    </location>
</feature>